<name>A0ABN3V0L7_9PSEU</name>
<reference evidence="1 2" key="1">
    <citation type="journal article" date="2019" name="Int. J. Syst. Evol. Microbiol.">
        <title>The Global Catalogue of Microorganisms (GCM) 10K type strain sequencing project: providing services to taxonomists for standard genome sequencing and annotation.</title>
        <authorList>
            <consortium name="The Broad Institute Genomics Platform"/>
            <consortium name="The Broad Institute Genome Sequencing Center for Infectious Disease"/>
            <person name="Wu L."/>
            <person name="Ma J."/>
        </authorList>
    </citation>
    <scope>NUCLEOTIDE SEQUENCE [LARGE SCALE GENOMIC DNA]</scope>
    <source>
        <strain evidence="1 2">JCM 9383</strain>
    </source>
</reference>
<proteinExistence type="predicted"/>
<sequence length="50" mass="6023">MKVTPEFCLARIDQLEKLLARVREDESHREIVTRRIAMWWGHYKRVGGKL</sequence>
<comment type="caution">
    <text evidence="1">The sequence shown here is derived from an EMBL/GenBank/DDBJ whole genome shotgun (WGS) entry which is preliminary data.</text>
</comment>
<keyword evidence="2" id="KW-1185">Reference proteome</keyword>
<evidence type="ECO:0000313" key="1">
    <source>
        <dbReference type="EMBL" id="GAA2773651.1"/>
    </source>
</evidence>
<accession>A0ABN3V0L7</accession>
<evidence type="ECO:0000313" key="2">
    <source>
        <dbReference type="Proteomes" id="UP001500979"/>
    </source>
</evidence>
<gene>
    <name evidence="1" type="ORF">GCM10010470_01730</name>
</gene>
<organism evidence="1 2">
    <name type="scientific">Saccharopolyspora taberi</name>
    <dbReference type="NCBI Taxonomy" id="60895"/>
    <lineage>
        <taxon>Bacteria</taxon>
        <taxon>Bacillati</taxon>
        <taxon>Actinomycetota</taxon>
        <taxon>Actinomycetes</taxon>
        <taxon>Pseudonocardiales</taxon>
        <taxon>Pseudonocardiaceae</taxon>
        <taxon>Saccharopolyspora</taxon>
    </lineage>
</organism>
<dbReference type="EMBL" id="BAAAUX010000001">
    <property type="protein sequence ID" value="GAA2773651.1"/>
    <property type="molecule type" value="Genomic_DNA"/>
</dbReference>
<dbReference type="RefSeq" id="WP_344677357.1">
    <property type="nucleotide sequence ID" value="NZ_BAAAUX010000001.1"/>
</dbReference>
<dbReference type="Proteomes" id="UP001500979">
    <property type="component" value="Unassembled WGS sequence"/>
</dbReference>
<protein>
    <submittedName>
        <fullName evidence="1">Uncharacterized protein</fullName>
    </submittedName>
</protein>